<gene>
    <name evidence="4" type="ORF">BCR34DRAFT_558624</name>
</gene>
<comment type="caution">
    <text evidence="4">The sequence shown here is derived from an EMBL/GenBank/DDBJ whole genome shotgun (WGS) entry which is preliminary data.</text>
</comment>
<evidence type="ECO:0000256" key="2">
    <source>
        <dbReference type="ARBA" id="ARBA00023002"/>
    </source>
</evidence>
<dbReference type="EMBL" id="MCFA01000024">
    <property type="protein sequence ID" value="ORY15580.1"/>
    <property type="molecule type" value="Genomic_DNA"/>
</dbReference>
<dbReference type="InterPro" id="IPR036291">
    <property type="entry name" value="NAD(P)-bd_dom_sf"/>
</dbReference>
<dbReference type="Proteomes" id="UP000193144">
    <property type="component" value="Unassembled WGS sequence"/>
</dbReference>
<protein>
    <recommendedName>
        <fullName evidence="3">NmrA-like domain-containing protein</fullName>
    </recommendedName>
</protein>
<dbReference type="PANTHER" id="PTHR47706:SF9">
    <property type="entry name" value="NMRA-LIKE DOMAIN-CONTAINING PROTEIN-RELATED"/>
    <property type="match status" value="1"/>
</dbReference>
<keyword evidence="2" id="KW-0560">Oxidoreductase</keyword>
<dbReference type="InterPro" id="IPR008030">
    <property type="entry name" value="NmrA-like"/>
</dbReference>
<keyword evidence="5" id="KW-1185">Reference proteome</keyword>
<name>A0A1Y1ZZH3_9PLEO</name>
<evidence type="ECO:0000256" key="1">
    <source>
        <dbReference type="ARBA" id="ARBA00022857"/>
    </source>
</evidence>
<sequence length="340" mass="37876">MSRIQNVAIIGASGALGKIIIPHLLSANFTITIISRPGGHPYYPPPNTIPIKTLTAAYDDLPALTSALQNQDALIEAYNPSSTIHQRTIIRAALAAGIKHLITNEFGTNTFAPNGSLLPAAAAKITAQRVLEEELEAVVNNADGKPVSLSWTGIITSTWFDWAIRQGAETFFWVNPAKRTITRYGSGDQKTCLVHEDVVGQAVVTVLQNPEKYKNRPAYFASYNFSTNEMISIINEIAAEDKVSGKWDDQNQKEWEIIDIPDMEGFKEESLRLWDEDRRNGVTDWLHTKAFVMQVYAGFFDEKNFFGFDFGDRVEPGWLKGRAELKESLRGLIEEVGVEK</sequence>
<organism evidence="4 5">
    <name type="scientific">Clohesyomyces aquaticus</name>
    <dbReference type="NCBI Taxonomy" id="1231657"/>
    <lineage>
        <taxon>Eukaryota</taxon>
        <taxon>Fungi</taxon>
        <taxon>Dikarya</taxon>
        <taxon>Ascomycota</taxon>
        <taxon>Pezizomycotina</taxon>
        <taxon>Dothideomycetes</taxon>
        <taxon>Pleosporomycetidae</taxon>
        <taxon>Pleosporales</taxon>
        <taxon>Lindgomycetaceae</taxon>
        <taxon>Clohesyomyces</taxon>
    </lineage>
</organism>
<dbReference type="SUPFAM" id="SSF51735">
    <property type="entry name" value="NAD(P)-binding Rossmann-fold domains"/>
    <property type="match status" value="1"/>
</dbReference>
<dbReference type="OrthoDB" id="9984533at2759"/>
<accession>A0A1Y1ZZH3</accession>
<dbReference type="Gene3D" id="3.40.50.720">
    <property type="entry name" value="NAD(P)-binding Rossmann-like Domain"/>
    <property type="match status" value="1"/>
</dbReference>
<proteinExistence type="predicted"/>
<evidence type="ECO:0000259" key="3">
    <source>
        <dbReference type="Pfam" id="PF05368"/>
    </source>
</evidence>
<dbReference type="Pfam" id="PF05368">
    <property type="entry name" value="NmrA"/>
    <property type="match status" value="1"/>
</dbReference>
<evidence type="ECO:0000313" key="4">
    <source>
        <dbReference type="EMBL" id="ORY15580.1"/>
    </source>
</evidence>
<dbReference type="InterPro" id="IPR051609">
    <property type="entry name" value="NmrA/Isoflavone_reductase-like"/>
</dbReference>
<evidence type="ECO:0000313" key="5">
    <source>
        <dbReference type="Proteomes" id="UP000193144"/>
    </source>
</evidence>
<reference evidence="4 5" key="1">
    <citation type="submission" date="2016-07" db="EMBL/GenBank/DDBJ databases">
        <title>Pervasive Adenine N6-methylation of Active Genes in Fungi.</title>
        <authorList>
            <consortium name="DOE Joint Genome Institute"/>
            <person name="Mondo S.J."/>
            <person name="Dannebaum R.O."/>
            <person name="Kuo R.C."/>
            <person name="Labutti K."/>
            <person name="Haridas S."/>
            <person name="Kuo A."/>
            <person name="Salamov A."/>
            <person name="Ahrendt S.R."/>
            <person name="Lipzen A."/>
            <person name="Sullivan W."/>
            <person name="Andreopoulos W.B."/>
            <person name="Clum A."/>
            <person name="Lindquist E."/>
            <person name="Daum C."/>
            <person name="Ramamoorthy G.K."/>
            <person name="Gryganskyi A."/>
            <person name="Culley D."/>
            <person name="Magnuson J.K."/>
            <person name="James T.Y."/>
            <person name="O'Malley M.A."/>
            <person name="Stajich J.E."/>
            <person name="Spatafora J.W."/>
            <person name="Visel A."/>
            <person name="Grigoriev I.V."/>
        </authorList>
    </citation>
    <scope>NUCLEOTIDE SEQUENCE [LARGE SCALE GENOMIC DNA]</scope>
    <source>
        <strain evidence="4 5">CBS 115471</strain>
    </source>
</reference>
<dbReference type="AlphaFoldDB" id="A0A1Y1ZZH3"/>
<dbReference type="GO" id="GO:0016491">
    <property type="term" value="F:oxidoreductase activity"/>
    <property type="evidence" value="ECO:0007669"/>
    <property type="project" value="UniProtKB-KW"/>
</dbReference>
<dbReference type="PANTHER" id="PTHR47706">
    <property type="entry name" value="NMRA-LIKE FAMILY PROTEIN"/>
    <property type="match status" value="1"/>
</dbReference>
<keyword evidence="1" id="KW-0521">NADP</keyword>
<feature type="domain" description="NmrA-like" evidence="3">
    <location>
        <begin position="5"/>
        <end position="235"/>
    </location>
</feature>